<dbReference type="InterPro" id="IPR050327">
    <property type="entry name" value="Proton-linked_MCT"/>
</dbReference>
<dbReference type="InterPro" id="IPR011701">
    <property type="entry name" value="MFS"/>
</dbReference>
<dbReference type="AlphaFoldDB" id="A0A6A6TTB6"/>
<feature type="transmembrane region" description="Helical" evidence="3">
    <location>
        <begin position="144"/>
        <end position="163"/>
    </location>
</feature>
<feature type="transmembrane region" description="Helical" evidence="3">
    <location>
        <begin position="57"/>
        <end position="76"/>
    </location>
</feature>
<dbReference type="Gene3D" id="1.20.1250.20">
    <property type="entry name" value="MFS general substrate transporter like domains"/>
    <property type="match status" value="2"/>
</dbReference>
<feature type="transmembrane region" description="Helical" evidence="3">
    <location>
        <begin position="390"/>
        <end position="409"/>
    </location>
</feature>
<organism evidence="4 5">
    <name type="scientific">Microthyrium microscopicum</name>
    <dbReference type="NCBI Taxonomy" id="703497"/>
    <lineage>
        <taxon>Eukaryota</taxon>
        <taxon>Fungi</taxon>
        <taxon>Dikarya</taxon>
        <taxon>Ascomycota</taxon>
        <taxon>Pezizomycotina</taxon>
        <taxon>Dothideomycetes</taxon>
        <taxon>Dothideomycetes incertae sedis</taxon>
        <taxon>Microthyriales</taxon>
        <taxon>Microthyriaceae</taxon>
        <taxon>Microthyrium</taxon>
    </lineage>
</organism>
<keyword evidence="5" id="KW-1185">Reference proteome</keyword>
<gene>
    <name evidence="4" type="ORF">BT63DRAFT_380165</name>
</gene>
<evidence type="ECO:0000256" key="2">
    <source>
        <dbReference type="ARBA" id="ARBA00006727"/>
    </source>
</evidence>
<feature type="transmembrane region" description="Helical" evidence="3">
    <location>
        <begin position="350"/>
        <end position="370"/>
    </location>
</feature>
<evidence type="ECO:0000313" key="5">
    <source>
        <dbReference type="Proteomes" id="UP000799302"/>
    </source>
</evidence>
<dbReference type="EMBL" id="MU004246">
    <property type="protein sequence ID" value="KAF2663309.1"/>
    <property type="molecule type" value="Genomic_DNA"/>
</dbReference>
<dbReference type="Proteomes" id="UP000799302">
    <property type="component" value="Unassembled WGS sequence"/>
</dbReference>
<evidence type="ECO:0000256" key="3">
    <source>
        <dbReference type="SAM" id="Phobius"/>
    </source>
</evidence>
<protein>
    <submittedName>
        <fullName evidence="4">MFS general substrate transporter</fullName>
    </submittedName>
</protein>
<dbReference type="InterPro" id="IPR036259">
    <property type="entry name" value="MFS_trans_sf"/>
</dbReference>
<feature type="transmembrane region" description="Helical" evidence="3">
    <location>
        <begin position="113"/>
        <end position="137"/>
    </location>
</feature>
<proteinExistence type="inferred from homology"/>
<feature type="transmembrane region" description="Helical" evidence="3">
    <location>
        <begin position="21"/>
        <end position="45"/>
    </location>
</feature>
<feature type="transmembrane region" description="Helical" evidence="3">
    <location>
        <begin position="183"/>
        <end position="204"/>
    </location>
</feature>
<feature type="transmembrane region" description="Helical" evidence="3">
    <location>
        <begin position="225"/>
        <end position="243"/>
    </location>
</feature>
<keyword evidence="3" id="KW-0472">Membrane</keyword>
<comment type="subcellular location">
    <subcellularLocation>
        <location evidence="1">Membrane</location>
        <topology evidence="1">Multi-pass membrane protein</topology>
    </subcellularLocation>
</comment>
<dbReference type="OrthoDB" id="6509908at2759"/>
<dbReference type="PANTHER" id="PTHR11360">
    <property type="entry name" value="MONOCARBOXYLATE TRANSPORTER"/>
    <property type="match status" value="1"/>
</dbReference>
<reference evidence="4" key="1">
    <citation type="journal article" date="2020" name="Stud. Mycol.">
        <title>101 Dothideomycetes genomes: a test case for predicting lifestyles and emergence of pathogens.</title>
        <authorList>
            <person name="Haridas S."/>
            <person name="Albert R."/>
            <person name="Binder M."/>
            <person name="Bloem J."/>
            <person name="Labutti K."/>
            <person name="Salamov A."/>
            <person name="Andreopoulos B."/>
            <person name="Baker S."/>
            <person name="Barry K."/>
            <person name="Bills G."/>
            <person name="Bluhm B."/>
            <person name="Cannon C."/>
            <person name="Castanera R."/>
            <person name="Culley D."/>
            <person name="Daum C."/>
            <person name="Ezra D."/>
            <person name="Gonzalez J."/>
            <person name="Henrissat B."/>
            <person name="Kuo A."/>
            <person name="Liang C."/>
            <person name="Lipzen A."/>
            <person name="Lutzoni F."/>
            <person name="Magnuson J."/>
            <person name="Mondo S."/>
            <person name="Nolan M."/>
            <person name="Ohm R."/>
            <person name="Pangilinan J."/>
            <person name="Park H.-J."/>
            <person name="Ramirez L."/>
            <person name="Alfaro M."/>
            <person name="Sun H."/>
            <person name="Tritt A."/>
            <person name="Yoshinaga Y."/>
            <person name="Zwiers L.-H."/>
            <person name="Turgeon B."/>
            <person name="Goodwin S."/>
            <person name="Spatafora J."/>
            <person name="Crous P."/>
            <person name="Grigoriev I."/>
        </authorList>
    </citation>
    <scope>NUCLEOTIDE SEQUENCE</scope>
    <source>
        <strain evidence="4">CBS 115976</strain>
    </source>
</reference>
<sequence length="420" mass="45281">MSEIDPFGEPPDGGLNAWLKVFGCFLLYSNIWGFTLSFGAFEVYYSHNLLSSSSPSAISWIGTVQSWFLIIVGVLSGPLFDLGYFRPMLFIGNFGVVFGIFMLSISTTYWQVFLSQGVCMGLGAGLLYVPSMALIGLSFSKKRSLAQGIVTSGIAVGGISYIVAFDKMTATKGFGWAVRTMGFVALAICIIAFPALLTGTSALAKARTKRKLFDPSAFKDSSFNVFTLSSFFTFLGYIIPYFYIPSFAEDTLGISREFSLYILVFSVAASFLGRLSAGLVAHYLGPLLTWFCCAAISGVLSLAWIGVKNQSGLITFAVFWGFCSAGLVTLPAAVFPSLCPDQRRLGTRVGMSWGVSSFASLIGSPIAGALLKHKVTHGKQARSNYLGPQLWGGCCLLVGAGIILVLLLMTMKRRRSSIFI</sequence>
<keyword evidence="3" id="KW-0812">Transmembrane</keyword>
<name>A0A6A6TTB6_9PEZI</name>
<feature type="transmembrane region" description="Helical" evidence="3">
    <location>
        <begin position="313"/>
        <end position="338"/>
    </location>
</feature>
<keyword evidence="3" id="KW-1133">Transmembrane helix</keyword>
<feature type="transmembrane region" description="Helical" evidence="3">
    <location>
        <begin position="88"/>
        <end position="107"/>
    </location>
</feature>
<dbReference type="GO" id="GO:0022857">
    <property type="term" value="F:transmembrane transporter activity"/>
    <property type="evidence" value="ECO:0007669"/>
    <property type="project" value="InterPro"/>
</dbReference>
<dbReference type="GO" id="GO:0016020">
    <property type="term" value="C:membrane"/>
    <property type="evidence" value="ECO:0007669"/>
    <property type="project" value="UniProtKB-SubCell"/>
</dbReference>
<dbReference type="PANTHER" id="PTHR11360:SF252">
    <property type="entry name" value="MAJOR FACILITATOR SUPERFAMILY (MFS) PROFILE DOMAIN-CONTAINING PROTEIN-RELATED"/>
    <property type="match status" value="1"/>
</dbReference>
<dbReference type="SUPFAM" id="SSF103473">
    <property type="entry name" value="MFS general substrate transporter"/>
    <property type="match status" value="1"/>
</dbReference>
<dbReference type="Pfam" id="PF07690">
    <property type="entry name" value="MFS_1"/>
    <property type="match status" value="1"/>
</dbReference>
<feature type="transmembrane region" description="Helical" evidence="3">
    <location>
        <begin position="287"/>
        <end position="307"/>
    </location>
</feature>
<evidence type="ECO:0000256" key="1">
    <source>
        <dbReference type="ARBA" id="ARBA00004141"/>
    </source>
</evidence>
<comment type="similarity">
    <text evidence="2">Belongs to the major facilitator superfamily. Monocarboxylate porter (TC 2.A.1.13) family.</text>
</comment>
<evidence type="ECO:0000313" key="4">
    <source>
        <dbReference type="EMBL" id="KAF2663309.1"/>
    </source>
</evidence>
<feature type="transmembrane region" description="Helical" evidence="3">
    <location>
        <begin position="258"/>
        <end position="275"/>
    </location>
</feature>
<accession>A0A6A6TTB6</accession>